<feature type="transmembrane region" description="Helical" evidence="5">
    <location>
        <begin position="134"/>
        <end position="150"/>
    </location>
</feature>
<dbReference type="EMBL" id="JAXCLW010000002">
    <property type="protein sequence ID" value="MDY0883104.1"/>
    <property type="molecule type" value="Genomic_DNA"/>
</dbReference>
<evidence type="ECO:0000256" key="3">
    <source>
        <dbReference type="ARBA" id="ARBA00022989"/>
    </source>
</evidence>
<feature type="domain" description="Sodium/calcium exchanger membrane region" evidence="6">
    <location>
        <begin position="20"/>
        <end position="177"/>
    </location>
</feature>
<feature type="transmembrane region" description="Helical" evidence="5">
    <location>
        <begin position="156"/>
        <end position="175"/>
    </location>
</feature>
<feature type="transmembrane region" description="Helical" evidence="5">
    <location>
        <begin position="12"/>
        <end position="37"/>
    </location>
</feature>
<comment type="caution">
    <text evidence="7">The sequence shown here is derived from an EMBL/GenBank/DDBJ whole genome shotgun (WGS) entry which is preliminary data.</text>
</comment>
<dbReference type="InterPro" id="IPR044880">
    <property type="entry name" value="NCX_ion-bd_dom_sf"/>
</dbReference>
<dbReference type="Gene3D" id="1.20.1420.30">
    <property type="entry name" value="NCX, central ion-binding region"/>
    <property type="match status" value="1"/>
</dbReference>
<feature type="transmembrane region" description="Helical" evidence="5">
    <location>
        <begin position="330"/>
        <end position="348"/>
    </location>
</feature>
<feature type="domain" description="Sodium/calcium exchanger membrane region" evidence="6">
    <location>
        <begin position="211"/>
        <end position="349"/>
    </location>
</feature>
<dbReference type="InterPro" id="IPR004481">
    <property type="entry name" value="K/Na/Ca-exchanger"/>
</dbReference>
<dbReference type="InterPro" id="IPR004837">
    <property type="entry name" value="NaCa_Exmemb"/>
</dbReference>
<evidence type="ECO:0000256" key="5">
    <source>
        <dbReference type="SAM" id="Phobius"/>
    </source>
</evidence>
<gene>
    <name evidence="7" type="ORF">SMD27_09625</name>
</gene>
<feature type="transmembrane region" description="Helical" evidence="5">
    <location>
        <begin position="207"/>
        <end position="229"/>
    </location>
</feature>
<sequence length="352" mass="38004">MATNAVWRRIISFSGMTISVAELLLSLVVILIAAQLFTNGLEHLGARLTLSEGVTGSLFAAVGTALPETTVPFLALFAGTTDVNVNEEIGVGAILGAPLMLSTLSIGLMTFAVLGRRGVRGHLRPEHGGLTRDLNFFLFAFVLTTIAMFVPQEPRYTRAILSAALALTYFAYLLFTLRASDKLVEHGHKTEAENKLLISRLRLPSNWATIILQLIIGLALLIGGAKVFIFGVEGVSTHLGLSALLLSLLIIPVATELPEKINSILWIRRGKDTLAFGNITGALVFQGTVLPAIGILLTPWQPRIEVLMGVLVTLLATAWLRLMALRRGGLPVWVPLVNILLYVAYLAVTLTR</sequence>
<dbReference type="Proteomes" id="UP001279642">
    <property type="component" value="Unassembled WGS sequence"/>
</dbReference>
<evidence type="ECO:0000313" key="7">
    <source>
        <dbReference type="EMBL" id="MDY0883104.1"/>
    </source>
</evidence>
<evidence type="ECO:0000256" key="2">
    <source>
        <dbReference type="ARBA" id="ARBA00022692"/>
    </source>
</evidence>
<dbReference type="PANTHER" id="PTHR10846">
    <property type="entry name" value="SODIUM/POTASSIUM/CALCIUM EXCHANGER"/>
    <property type="match status" value="1"/>
</dbReference>
<dbReference type="RefSeq" id="WP_320508153.1">
    <property type="nucleotide sequence ID" value="NZ_JAXCLW010000002.1"/>
</dbReference>
<evidence type="ECO:0000256" key="1">
    <source>
        <dbReference type="ARBA" id="ARBA00004141"/>
    </source>
</evidence>
<feature type="transmembrane region" description="Helical" evidence="5">
    <location>
        <begin position="275"/>
        <end position="300"/>
    </location>
</feature>
<accession>A0ABU5EBC5</accession>
<protein>
    <recommendedName>
        <fullName evidence="6">Sodium/calcium exchanger membrane region domain-containing protein</fullName>
    </recommendedName>
</protein>
<feature type="transmembrane region" description="Helical" evidence="5">
    <location>
        <begin position="235"/>
        <end position="254"/>
    </location>
</feature>
<comment type="subcellular location">
    <subcellularLocation>
        <location evidence="1">Membrane</location>
        <topology evidence="1">Multi-pass membrane protein</topology>
    </subcellularLocation>
</comment>
<dbReference type="Pfam" id="PF01699">
    <property type="entry name" value="Na_Ca_ex"/>
    <property type="match status" value="2"/>
</dbReference>
<keyword evidence="8" id="KW-1185">Reference proteome</keyword>
<dbReference type="PANTHER" id="PTHR10846:SF8">
    <property type="entry name" value="INNER MEMBRANE PROTEIN YRBG"/>
    <property type="match status" value="1"/>
</dbReference>
<evidence type="ECO:0000256" key="4">
    <source>
        <dbReference type="ARBA" id="ARBA00023136"/>
    </source>
</evidence>
<evidence type="ECO:0000313" key="8">
    <source>
        <dbReference type="Proteomes" id="UP001279642"/>
    </source>
</evidence>
<keyword evidence="3 5" id="KW-1133">Transmembrane helix</keyword>
<organism evidence="7 8">
    <name type="scientific">Dongia soli</name>
    <dbReference type="NCBI Taxonomy" id="600628"/>
    <lineage>
        <taxon>Bacteria</taxon>
        <taxon>Pseudomonadati</taxon>
        <taxon>Pseudomonadota</taxon>
        <taxon>Alphaproteobacteria</taxon>
        <taxon>Rhodospirillales</taxon>
        <taxon>Dongiaceae</taxon>
        <taxon>Dongia</taxon>
    </lineage>
</organism>
<keyword evidence="2 5" id="KW-0812">Transmembrane</keyword>
<evidence type="ECO:0000259" key="6">
    <source>
        <dbReference type="Pfam" id="PF01699"/>
    </source>
</evidence>
<name>A0ABU5EBC5_9PROT</name>
<feature type="transmembrane region" description="Helical" evidence="5">
    <location>
        <begin position="306"/>
        <end position="323"/>
    </location>
</feature>
<reference evidence="7 8" key="1">
    <citation type="journal article" date="2016" name="Antonie Van Leeuwenhoek">
        <title>Dongia soli sp. nov., isolated from soil from Dokdo, Korea.</title>
        <authorList>
            <person name="Kim D.U."/>
            <person name="Lee H."/>
            <person name="Kim H."/>
            <person name="Kim S.G."/>
            <person name="Ka J.O."/>
        </authorList>
    </citation>
    <scope>NUCLEOTIDE SEQUENCE [LARGE SCALE GENOMIC DNA]</scope>
    <source>
        <strain evidence="7 8">D78</strain>
    </source>
</reference>
<feature type="transmembrane region" description="Helical" evidence="5">
    <location>
        <begin position="89"/>
        <end position="114"/>
    </location>
</feature>
<proteinExistence type="predicted"/>
<keyword evidence="4 5" id="KW-0472">Membrane</keyword>